<protein>
    <recommendedName>
        <fullName evidence="4">Protein salvador homolog 1</fullName>
    </recommendedName>
    <alternativeName>
        <fullName evidence="5">45 kDa WW domain protein</fullName>
    </alternativeName>
</protein>
<evidence type="ECO:0000256" key="1">
    <source>
        <dbReference type="ARBA" id="ARBA00022553"/>
    </source>
</evidence>
<reference evidence="9" key="1">
    <citation type="submission" date="2003-08" db="EMBL/GenBank/DDBJ databases">
        <authorList>
            <person name="Birren B."/>
            <person name="Nusbaum C."/>
            <person name="Abebe A."/>
            <person name="Abouelleil A."/>
            <person name="Adekoya E."/>
            <person name="Ait-zahra M."/>
            <person name="Allen N."/>
            <person name="Allen T."/>
            <person name="An P."/>
            <person name="Anderson M."/>
            <person name="Anderson S."/>
            <person name="Arachchi H."/>
            <person name="Armbruster J."/>
            <person name="Bachantsang P."/>
            <person name="Baldwin J."/>
            <person name="Barry A."/>
            <person name="Bayul T."/>
            <person name="Blitshsteyn B."/>
            <person name="Bloom T."/>
            <person name="Blye J."/>
            <person name="Boguslavskiy L."/>
            <person name="Borowsky M."/>
            <person name="Boukhgalter B."/>
            <person name="Brunache A."/>
            <person name="Butler J."/>
            <person name="Calixte N."/>
            <person name="Calvo S."/>
            <person name="Camarata J."/>
            <person name="Campo K."/>
            <person name="Chang J."/>
            <person name="Cheshatsang Y."/>
            <person name="Citroen M."/>
            <person name="Collymore A."/>
            <person name="Considine T."/>
            <person name="Cook A."/>
            <person name="Cooke P."/>
            <person name="Corum B."/>
            <person name="Cuomo C."/>
            <person name="David R."/>
            <person name="Dawoe T."/>
            <person name="Degray S."/>
            <person name="Dodge S."/>
            <person name="Dooley K."/>
            <person name="Dorje P."/>
            <person name="Dorjee K."/>
            <person name="Dorris L."/>
            <person name="Duffey N."/>
            <person name="Dupes A."/>
            <person name="Elkins T."/>
            <person name="Engels R."/>
            <person name="Erickson J."/>
            <person name="Farina A."/>
            <person name="Faro S."/>
            <person name="Ferreira P."/>
            <person name="Fischer H."/>
            <person name="Fitzgerald M."/>
            <person name="Foley K."/>
            <person name="Gage D."/>
            <person name="Galagan J."/>
            <person name="Gearin G."/>
            <person name="Gnerre S."/>
            <person name="Gnirke A."/>
            <person name="Goyette A."/>
            <person name="Graham J."/>
            <person name="Grandbois E."/>
            <person name="Gyaltsen K."/>
            <person name="Hafez N."/>
            <person name="Hagopian D."/>
            <person name="Hagos B."/>
            <person name="Hall J."/>
            <person name="Hatcher B."/>
            <person name="Heller A."/>
            <person name="Higgins H."/>
            <person name="Honan T."/>
            <person name="Horn A."/>
            <person name="Houde N."/>
            <person name="Hughes L."/>
            <person name="Hulme W."/>
            <person name="Husby E."/>
            <person name="Iliev I."/>
            <person name="Jaffe D."/>
            <person name="Jones C."/>
            <person name="Kamal M."/>
            <person name="Kamat A."/>
            <person name="Kamvysselis M."/>
            <person name="Karlsson E."/>
            <person name="Kells C."/>
            <person name="Kieu A."/>
            <person name="Kisner P."/>
            <person name="Kodira C."/>
            <person name="Kulbokas E."/>
            <person name="Labutti K."/>
            <person name="Lama D."/>
            <person name="Landers T."/>
            <person name="Leger J."/>
            <person name="Levine S."/>
            <person name="Lewis D."/>
            <person name="Lewis T."/>
            <person name="Lindblad-toh K."/>
            <person name="Liu X."/>
            <person name="Lokyitsang T."/>
            <person name="Lokyitsang Y."/>
            <person name="Lucien O."/>
            <person name="Lui A."/>
            <person name="Ma L.J."/>
            <person name="Mabbitt R."/>
            <person name="Macdonald J."/>
            <person name="Maclean C."/>
            <person name="Major J."/>
            <person name="Manning J."/>
            <person name="Marabella R."/>
            <person name="Maru K."/>
            <person name="Matthews C."/>
            <person name="Mauceli E."/>
            <person name="Mccarthy M."/>
            <person name="Mcdonough S."/>
            <person name="Mcghee T."/>
            <person name="Meldrim J."/>
            <person name="Meneus L."/>
            <person name="Mesirov J."/>
            <person name="Mihalev A."/>
            <person name="Mihova T."/>
            <person name="Mikkelsen T."/>
            <person name="Mlenga V."/>
            <person name="Moru K."/>
            <person name="Mozes J."/>
            <person name="Mulrain L."/>
            <person name="Munson G."/>
            <person name="Naylor J."/>
            <person name="Newes C."/>
            <person name="Nguyen C."/>
            <person name="Nguyen N."/>
            <person name="Nguyen T."/>
            <person name="Nicol R."/>
            <person name="Nielsen C."/>
            <person name="Nizzari M."/>
            <person name="Norbu C."/>
            <person name="Norbu N."/>
            <person name="O'donnell P."/>
            <person name="Okoawo O."/>
            <person name="O'leary S."/>
            <person name="Omotosho B."/>
            <person name="O'neill K."/>
            <person name="Osman S."/>
            <person name="Parker S."/>
            <person name="Perrin D."/>
            <person name="Phunkhang P."/>
            <person name="Piqani B."/>
            <person name="Purcell S."/>
            <person name="Rachupka T."/>
            <person name="Ramasamy U."/>
            <person name="Rameau R."/>
            <person name="Ray V."/>
            <person name="Raymond C."/>
            <person name="Retta R."/>
            <person name="Richardson S."/>
            <person name="Rise C."/>
            <person name="Rodriguez J."/>
            <person name="Rogers J."/>
            <person name="Rogov P."/>
            <person name="Rutman M."/>
            <person name="Schupbach R."/>
            <person name="Seaman C."/>
            <person name="Settipalli S."/>
            <person name="Sharpe T."/>
            <person name="Sheridan J."/>
            <person name="Sherpa N."/>
            <person name="Shi J."/>
            <person name="Smirnov S."/>
            <person name="Smith C."/>
            <person name="Sougnez C."/>
            <person name="Spencer B."/>
            <person name="Stalker J."/>
            <person name="Stange-thomann N."/>
            <person name="Stavropoulos S."/>
            <person name="Stetson K."/>
            <person name="Stone C."/>
            <person name="Stone S."/>
            <person name="Stubbs M."/>
            <person name="Talamas J."/>
            <person name="Tchuinga P."/>
            <person name="Tenzing P."/>
            <person name="Tesfaye S."/>
            <person name="Theodore J."/>
            <person name="Thoulutsang Y."/>
            <person name="Topham K."/>
            <person name="Towey S."/>
            <person name="Tsamla T."/>
            <person name="Tsomo N."/>
            <person name="Vallee D."/>
            <person name="Vassiliev H."/>
            <person name="Venkataraman V."/>
            <person name="Vinson J."/>
            <person name="Vo A."/>
            <person name="Wade C."/>
            <person name="Wang S."/>
            <person name="Wangchuk T."/>
            <person name="Wangdi T."/>
            <person name="Whittaker C."/>
            <person name="Wilkinson J."/>
            <person name="Wu Y."/>
            <person name="Wyman D."/>
            <person name="Yadav S."/>
            <person name="Yang S."/>
            <person name="Yang X."/>
            <person name="Yeager S."/>
            <person name="Yee E."/>
            <person name="Young G."/>
            <person name="Zainoun J."/>
            <person name="Zembeck L."/>
            <person name="Zimmer A."/>
            <person name="Zody M."/>
            <person name="Lander E."/>
        </authorList>
    </citation>
    <scope>NUCLEOTIDE SEQUENCE [LARGE SCALE GENOMIC DNA]</scope>
</reference>
<evidence type="ECO:0000313" key="9">
    <source>
        <dbReference type="Proteomes" id="UP000007875"/>
    </source>
</evidence>
<dbReference type="GeneTree" id="ENSGT00940000156106"/>
<evidence type="ECO:0000256" key="3">
    <source>
        <dbReference type="ARBA" id="ARBA00064673"/>
    </source>
</evidence>
<dbReference type="GO" id="GO:0043065">
    <property type="term" value="P:positive regulation of apoptotic process"/>
    <property type="evidence" value="ECO:0007669"/>
    <property type="project" value="TreeGrafter"/>
</dbReference>
<dbReference type="Pfam" id="PF00397">
    <property type="entry name" value="WW"/>
    <property type="match status" value="1"/>
</dbReference>
<feature type="region of interest" description="Disordered" evidence="6">
    <location>
        <begin position="101"/>
        <end position="160"/>
    </location>
</feature>
<sequence length="290" mass="33193">MPQMRANVGPRLSNPPQLNNIYQPKPIPRHQVLTQQHPQQPNVHPRQAPMKPPQSQYYTNSGQSYVPRARSNNSLNAITEDQEKAHNRFSVGYGEEFVAAKPAQSQMHQSRDSLNSFHHSSPQHQTSDRNSGSFQVIQHQQQPMLPTHNPPHIDSPQHQSNLYAGKSQERINQQVLNQPYPVHDRAGAHSSGDDDLPPGWSVDWTINGHHYYIDHNTDTTHWTHPLNIDSLPPGWEKVTSSKFGTYFVNHVEKMTQYEHPLAPRRNAAHKNEQPLPPAEPSQQYNTWKHN</sequence>
<feature type="region of interest" description="Disordered" evidence="6">
    <location>
        <begin position="267"/>
        <end position="290"/>
    </location>
</feature>
<organism evidence="8 9">
    <name type="scientific">Ciona savignyi</name>
    <name type="common">Pacific transparent sea squirt</name>
    <dbReference type="NCBI Taxonomy" id="51511"/>
    <lineage>
        <taxon>Eukaryota</taxon>
        <taxon>Metazoa</taxon>
        <taxon>Chordata</taxon>
        <taxon>Tunicata</taxon>
        <taxon>Ascidiacea</taxon>
        <taxon>Phlebobranchia</taxon>
        <taxon>Cionidae</taxon>
        <taxon>Ciona</taxon>
    </lineage>
</organism>
<evidence type="ECO:0000259" key="7">
    <source>
        <dbReference type="PROSITE" id="PS50020"/>
    </source>
</evidence>
<feature type="compositionally biased region" description="Polar residues" evidence="6">
    <location>
        <begin position="53"/>
        <end position="68"/>
    </location>
</feature>
<dbReference type="InterPro" id="IPR030030">
    <property type="entry name" value="Sav"/>
</dbReference>
<dbReference type="SMART" id="SM00456">
    <property type="entry name" value="WW"/>
    <property type="match status" value="2"/>
</dbReference>
<reference evidence="8" key="3">
    <citation type="submission" date="2025-09" db="UniProtKB">
        <authorList>
            <consortium name="Ensembl"/>
        </authorList>
    </citation>
    <scope>IDENTIFICATION</scope>
</reference>
<evidence type="ECO:0000256" key="4">
    <source>
        <dbReference type="ARBA" id="ARBA00069827"/>
    </source>
</evidence>
<dbReference type="GO" id="GO:0060090">
    <property type="term" value="F:molecular adaptor activity"/>
    <property type="evidence" value="ECO:0007669"/>
    <property type="project" value="InterPro"/>
</dbReference>
<feature type="compositionally biased region" description="Polar residues" evidence="6">
    <location>
        <begin position="103"/>
        <end position="144"/>
    </location>
</feature>
<feature type="domain" description="WW" evidence="7">
    <location>
        <begin position="229"/>
        <end position="262"/>
    </location>
</feature>
<dbReference type="InParanoid" id="H2YWM2"/>
<dbReference type="Proteomes" id="UP000007875">
    <property type="component" value="Unassembled WGS sequence"/>
</dbReference>
<feature type="compositionally biased region" description="Polar residues" evidence="6">
    <location>
        <begin position="32"/>
        <end position="42"/>
    </location>
</feature>
<dbReference type="PANTHER" id="PTHR47522:SF2">
    <property type="entry name" value="PROTEIN SALVADOR HOMOLOG 1"/>
    <property type="match status" value="1"/>
</dbReference>
<dbReference type="eggNOG" id="KOG1891">
    <property type="taxonomic scope" value="Eukaryota"/>
</dbReference>
<dbReference type="CDD" id="cd00201">
    <property type="entry name" value="WW"/>
    <property type="match status" value="2"/>
</dbReference>
<dbReference type="HOGENOM" id="CLU_961484_0_0_1"/>
<comment type="subunit">
    <text evidence="3">Homodimer. Stabilized through interaction with STK3/MST2 or STK4/MST1. Interacts (via SARAH domain) with isoform 1 of NEK2. Interacts with ESR1 only in the presence of STK3/MST2. Interacts with WTIP and AJUBA.</text>
</comment>
<evidence type="ECO:0000256" key="5">
    <source>
        <dbReference type="ARBA" id="ARBA00080895"/>
    </source>
</evidence>
<keyword evidence="2" id="KW-0677">Repeat</keyword>
<dbReference type="GO" id="GO:0005829">
    <property type="term" value="C:cytosol"/>
    <property type="evidence" value="ECO:0007669"/>
    <property type="project" value="TreeGrafter"/>
</dbReference>
<dbReference type="GO" id="GO:0006915">
    <property type="term" value="P:apoptotic process"/>
    <property type="evidence" value="ECO:0007669"/>
    <property type="project" value="InterPro"/>
</dbReference>
<reference evidence="8" key="2">
    <citation type="submission" date="2025-08" db="UniProtKB">
        <authorList>
            <consortium name="Ensembl"/>
        </authorList>
    </citation>
    <scope>IDENTIFICATION</scope>
</reference>
<dbReference type="Ensembl" id="ENSCSAVT00000009851.1">
    <property type="protein sequence ID" value="ENSCSAVP00000009733.1"/>
    <property type="gene ID" value="ENSCSAVG00000005711.1"/>
</dbReference>
<proteinExistence type="predicted"/>
<feature type="domain" description="WW" evidence="7">
    <location>
        <begin position="194"/>
        <end position="227"/>
    </location>
</feature>
<name>H2YWM2_CIOSA</name>
<dbReference type="PANTHER" id="PTHR47522">
    <property type="entry name" value="SALVADOR FAMILY WW DOMAIN-CONTAINING PROTEIN 1"/>
    <property type="match status" value="1"/>
</dbReference>
<dbReference type="InterPro" id="IPR001202">
    <property type="entry name" value="WW_dom"/>
</dbReference>
<accession>H2YWM2</accession>
<dbReference type="FunFam" id="2.20.70.10:FF:000035">
    <property type="entry name" value="Salvador homolog 1 (Drosophila)"/>
    <property type="match status" value="1"/>
</dbReference>
<keyword evidence="9" id="KW-1185">Reference proteome</keyword>
<keyword evidence="1" id="KW-0597">Phosphoprotein</keyword>
<dbReference type="PROSITE" id="PS50020">
    <property type="entry name" value="WW_DOMAIN_2"/>
    <property type="match status" value="2"/>
</dbReference>
<dbReference type="SUPFAM" id="SSF51045">
    <property type="entry name" value="WW domain"/>
    <property type="match status" value="2"/>
</dbReference>
<dbReference type="AlphaFoldDB" id="H2YWM2"/>
<dbReference type="GO" id="GO:0035329">
    <property type="term" value="P:hippo signaling"/>
    <property type="evidence" value="ECO:0007669"/>
    <property type="project" value="InterPro"/>
</dbReference>
<evidence type="ECO:0000256" key="2">
    <source>
        <dbReference type="ARBA" id="ARBA00022737"/>
    </source>
</evidence>
<evidence type="ECO:0000256" key="6">
    <source>
        <dbReference type="SAM" id="MobiDB-lite"/>
    </source>
</evidence>
<dbReference type="InterPro" id="IPR036020">
    <property type="entry name" value="WW_dom_sf"/>
</dbReference>
<dbReference type="Gene3D" id="2.20.70.10">
    <property type="match status" value="2"/>
</dbReference>
<dbReference type="STRING" id="51511.ENSCSAVP00000009733"/>
<evidence type="ECO:0000313" key="8">
    <source>
        <dbReference type="Ensembl" id="ENSCSAVP00000009733.1"/>
    </source>
</evidence>
<dbReference type="PROSITE" id="PS01159">
    <property type="entry name" value="WW_DOMAIN_1"/>
    <property type="match status" value="1"/>
</dbReference>
<dbReference type="GO" id="GO:0008285">
    <property type="term" value="P:negative regulation of cell population proliferation"/>
    <property type="evidence" value="ECO:0007669"/>
    <property type="project" value="TreeGrafter"/>
</dbReference>
<feature type="compositionally biased region" description="Polar residues" evidence="6">
    <location>
        <begin position="280"/>
        <end position="290"/>
    </location>
</feature>
<feature type="region of interest" description="Disordered" evidence="6">
    <location>
        <begin position="1"/>
        <end position="68"/>
    </location>
</feature>